<dbReference type="Proteomes" id="UP000244446">
    <property type="component" value="Unassembled WGS sequence"/>
</dbReference>
<keyword evidence="2" id="KW-1133">Transmembrane helix</keyword>
<comment type="caution">
    <text evidence="3">The sequence shown here is derived from an EMBL/GenBank/DDBJ whole genome shotgun (WGS) entry which is preliminary data.</text>
</comment>
<evidence type="ECO:0000256" key="2">
    <source>
        <dbReference type="SAM" id="Phobius"/>
    </source>
</evidence>
<evidence type="ECO:0000256" key="1">
    <source>
        <dbReference type="SAM" id="MobiDB-lite"/>
    </source>
</evidence>
<organism evidence="3 4">
    <name type="scientific">Pelagivirga sediminicola</name>
    <dbReference type="NCBI Taxonomy" id="2170575"/>
    <lineage>
        <taxon>Bacteria</taxon>
        <taxon>Pseudomonadati</taxon>
        <taxon>Pseudomonadota</taxon>
        <taxon>Alphaproteobacteria</taxon>
        <taxon>Rhodobacterales</taxon>
        <taxon>Paracoccaceae</taxon>
        <taxon>Pelagivirga</taxon>
    </lineage>
</organism>
<dbReference type="AlphaFoldDB" id="A0A2T7G4C0"/>
<feature type="transmembrane region" description="Helical" evidence="2">
    <location>
        <begin position="296"/>
        <end position="319"/>
    </location>
</feature>
<dbReference type="EMBL" id="QCYH01000009">
    <property type="protein sequence ID" value="PVA09274.1"/>
    <property type="molecule type" value="Genomic_DNA"/>
</dbReference>
<proteinExistence type="predicted"/>
<evidence type="ECO:0000313" key="3">
    <source>
        <dbReference type="EMBL" id="PVA09274.1"/>
    </source>
</evidence>
<feature type="transmembrane region" description="Helical" evidence="2">
    <location>
        <begin position="370"/>
        <end position="391"/>
    </location>
</feature>
<feature type="transmembrane region" description="Helical" evidence="2">
    <location>
        <begin position="237"/>
        <end position="257"/>
    </location>
</feature>
<name>A0A2T7G4C0_9RHOB</name>
<feature type="transmembrane region" description="Helical" evidence="2">
    <location>
        <begin position="403"/>
        <end position="423"/>
    </location>
</feature>
<sequence>MQQAYQPRRRVARRQNPDRAPPRTGNPRTTAARNFGDLAIGQNALGCARFNLRRRDMIPQLPIASARLTFALVGAVSGLCVWALAEIVPDVIENPRIVLLLIAAGLGFFTVLLALLGPVRLGVAAAAGLGMSVPAAALLLWASFRHAQVEPFLNEGYGIAAFSWLLAIGVPFVVAGLQRHGGWRHYGMLFDAAWALVVRYSAAWLFTGAMWLVLLLSDQLLGLVGIHIIDRLIDIGPVPYLISGLALGLGLAIVHELSDLLSPFLVIQLLRVLLPALLVVLAIFIAALPFRGLGNLFGQFSAAATLIAVTVAGITLITTAIHRDDGMSVQGFGMLSATRLLSLLLPVPAALALWAIGLRVAQYGLTPDRVAALIAALIVLVYSLAYAAALVRRSGWRRGQRAVNRWMALVTLAIAALWLTPALNAERLSTTSQIARAEAGAPKDTLALWEMAHEWGIAGKRGLRQLETRARGAGDEAMLALIEKARNSSARWTYNQAAAGDIATLDGVVPLRPEGAALPDGALDMLEANARREIHAACARRLPGGHPGCVIVVAAFDPLAGDERAIGFFAQGDDGARLIAYEIEDGRLTERGYARDILGGSYPYVSTAMMVEIFEGRFRLTSAPRTVLDVDGMMLFPEN</sequence>
<feature type="region of interest" description="Disordered" evidence="1">
    <location>
        <begin position="1"/>
        <end position="31"/>
    </location>
</feature>
<feature type="transmembrane region" description="Helical" evidence="2">
    <location>
        <begin position="123"/>
        <end position="144"/>
    </location>
</feature>
<feature type="transmembrane region" description="Helical" evidence="2">
    <location>
        <begin position="189"/>
        <end position="217"/>
    </location>
</feature>
<protein>
    <recommendedName>
        <fullName evidence="5">DUF4153 domain-containing protein</fullName>
    </recommendedName>
</protein>
<evidence type="ECO:0000313" key="4">
    <source>
        <dbReference type="Proteomes" id="UP000244446"/>
    </source>
</evidence>
<accession>A0A2T7G4C0</accession>
<keyword evidence="4" id="KW-1185">Reference proteome</keyword>
<gene>
    <name evidence="3" type="ORF">DC366_14180</name>
</gene>
<feature type="transmembrane region" description="Helical" evidence="2">
    <location>
        <begin position="156"/>
        <end position="177"/>
    </location>
</feature>
<dbReference type="OrthoDB" id="7402611at2"/>
<reference evidence="3 4" key="1">
    <citation type="submission" date="2018-04" db="EMBL/GenBank/DDBJ databases">
        <title>Pelagivirga bohaiensis gen. nov., sp. nov., a bacterium isolated from the Bohai Sea.</title>
        <authorList>
            <person name="Ji X."/>
        </authorList>
    </citation>
    <scope>NUCLEOTIDE SEQUENCE [LARGE SCALE GENOMIC DNA]</scope>
    <source>
        <strain evidence="3 4">BH-SD19</strain>
    </source>
</reference>
<feature type="transmembrane region" description="Helical" evidence="2">
    <location>
        <begin position="269"/>
        <end position="290"/>
    </location>
</feature>
<keyword evidence="2" id="KW-0812">Transmembrane</keyword>
<feature type="transmembrane region" description="Helical" evidence="2">
    <location>
        <begin position="64"/>
        <end position="85"/>
    </location>
</feature>
<feature type="transmembrane region" description="Helical" evidence="2">
    <location>
        <begin position="340"/>
        <end position="358"/>
    </location>
</feature>
<keyword evidence="2" id="KW-0472">Membrane</keyword>
<feature type="transmembrane region" description="Helical" evidence="2">
    <location>
        <begin position="97"/>
        <end position="116"/>
    </location>
</feature>
<evidence type="ECO:0008006" key="5">
    <source>
        <dbReference type="Google" id="ProtNLM"/>
    </source>
</evidence>